<evidence type="ECO:0000256" key="3">
    <source>
        <dbReference type="ARBA" id="ARBA00023212"/>
    </source>
</evidence>
<dbReference type="InParanoid" id="A0A3B1JH35"/>
<dbReference type="InterPro" id="IPR033590">
    <property type="entry name" value="PPP1R35"/>
</dbReference>
<sequence length="287" mass="31863">MESAVVFGKTMMHTMQPPLPLSPAHLPIQCPELDLSVTLSPERPAALAGALKKKGKHTRPRQVRFDVNPESRTKPSAPCEARSLGTLPITKATPQPCSNQSAPGKPHSKRKEGSQTDGGCGQFQPYVSAQTDGQLDEGAELNTTLALKAEIQKLEEAEFDPNEAVREKLQRSTLTQEYIRARASEALNFPRSQNLYQGLVSVSLSHDEIINQVLQDRPSLALPTASFKSRPRSAEGPDLLTFYSPQLLFREMPLLPGDQIPLPRLRPEPRPAHTTFHLHQRHRQWEA</sequence>
<dbReference type="GeneTree" id="ENSGT00940000167671"/>
<feature type="region of interest" description="Disordered" evidence="5">
    <location>
        <begin position="86"/>
        <end position="123"/>
    </location>
</feature>
<evidence type="ECO:0000259" key="6">
    <source>
        <dbReference type="Pfam" id="PF15503"/>
    </source>
</evidence>
<reference evidence="8" key="2">
    <citation type="journal article" date="2014" name="Nat. Commun.">
        <title>The cavefish genome reveals candidate genes for eye loss.</title>
        <authorList>
            <person name="McGaugh S.E."/>
            <person name="Gross J.B."/>
            <person name="Aken B."/>
            <person name="Blin M."/>
            <person name="Borowsky R."/>
            <person name="Chalopin D."/>
            <person name="Hinaux H."/>
            <person name="Jeffery W.R."/>
            <person name="Keene A."/>
            <person name="Ma L."/>
            <person name="Minx P."/>
            <person name="Murphy D."/>
            <person name="O'Quin K.E."/>
            <person name="Retaux S."/>
            <person name="Rohner N."/>
            <person name="Searle S.M."/>
            <person name="Stahl B.A."/>
            <person name="Tabin C."/>
            <person name="Volff J.N."/>
            <person name="Yoshizawa M."/>
            <person name="Warren W.C."/>
        </authorList>
    </citation>
    <scope>NUCLEOTIDE SEQUENCE [LARGE SCALE GENOMIC DNA]</scope>
    <source>
        <strain evidence="8">female</strain>
    </source>
</reference>
<dbReference type="STRING" id="7994.ENSAMXP00000041638"/>
<comment type="similarity">
    <text evidence="4">Belongs to the PPP1R35 family.</text>
</comment>
<dbReference type="AlphaFoldDB" id="A0A3B1JH35"/>
<reference evidence="8" key="1">
    <citation type="submission" date="2013-03" db="EMBL/GenBank/DDBJ databases">
        <authorList>
            <person name="Jeffery W."/>
            <person name="Warren W."/>
            <person name="Wilson R.K."/>
        </authorList>
    </citation>
    <scope>NUCLEOTIDE SEQUENCE</scope>
    <source>
        <strain evidence="8">female</strain>
    </source>
</reference>
<dbReference type="KEGG" id="amex:103034829"/>
<proteinExistence type="inferred from homology"/>
<evidence type="ECO:0000256" key="2">
    <source>
        <dbReference type="ARBA" id="ARBA00022490"/>
    </source>
</evidence>
<dbReference type="FunCoup" id="A0A3B1JH35">
    <property type="interactions" value="754"/>
</dbReference>
<evidence type="ECO:0000256" key="5">
    <source>
        <dbReference type="SAM" id="MobiDB-lite"/>
    </source>
</evidence>
<dbReference type="PANTHER" id="PTHR28625">
    <property type="entry name" value="PROTEIN PHOSPHATASE 1 REGULATORY SUBUNIT 35"/>
    <property type="match status" value="1"/>
</dbReference>
<keyword evidence="2" id="KW-0963">Cytoplasm</keyword>
<name>A0A3B1JH35_ASTMX</name>
<dbReference type="Bgee" id="ENSAMXG00000038832">
    <property type="expression patterns" value="Expressed in ovary and 4 other cell types or tissues"/>
</dbReference>
<dbReference type="GO" id="GO:0019902">
    <property type="term" value="F:phosphatase binding"/>
    <property type="evidence" value="ECO:0007669"/>
    <property type="project" value="InterPro"/>
</dbReference>
<accession>A0A3B1JH35</accession>
<keyword evidence="8" id="KW-1185">Reference proteome</keyword>
<protein>
    <submittedName>
        <fullName evidence="7">Protein phosphatase 1, regulatory subunit 35</fullName>
    </submittedName>
</protein>
<dbReference type="GO" id="GO:1903724">
    <property type="term" value="P:positive regulation of centriole elongation"/>
    <property type="evidence" value="ECO:0007669"/>
    <property type="project" value="TreeGrafter"/>
</dbReference>
<feature type="compositionally biased region" description="Polar residues" evidence="5">
    <location>
        <begin position="92"/>
        <end position="102"/>
    </location>
</feature>
<comment type="subcellular location">
    <subcellularLocation>
        <location evidence="1">Cytoplasm</location>
        <location evidence="1">Cytoskeleton</location>
        <location evidence="1">Microtubule organizing center</location>
        <location evidence="1">Centrosome</location>
        <location evidence="1">Centriole</location>
    </subcellularLocation>
</comment>
<dbReference type="Pfam" id="PF15503">
    <property type="entry name" value="PPP1R35_C"/>
    <property type="match status" value="1"/>
</dbReference>
<evidence type="ECO:0000313" key="7">
    <source>
        <dbReference type="Ensembl" id="ENSAMXP00000041638.1"/>
    </source>
</evidence>
<reference evidence="7" key="3">
    <citation type="submission" date="2025-08" db="UniProtKB">
        <authorList>
            <consortium name="Ensembl"/>
        </authorList>
    </citation>
    <scope>IDENTIFICATION</scope>
</reference>
<dbReference type="RefSeq" id="XP_007234178.1">
    <property type="nucleotide sequence ID" value="XM_007234116.4"/>
</dbReference>
<dbReference type="CTD" id="221908"/>
<organism evidence="7 8">
    <name type="scientific">Astyanax mexicanus</name>
    <name type="common">Blind cave fish</name>
    <name type="synonym">Astyanax fasciatus mexicanus</name>
    <dbReference type="NCBI Taxonomy" id="7994"/>
    <lineage>
        <taxon>Eukaryota</taxon>
        <taxon>Metazoa</taxon>
        <taxon>Chordata</taxon>
        <taxon>Craniata</taxon>
        <taxon>Vertebrata</taxon>
        <taxon>Euteleostomi</taxon>
        <taxon>Actinopterygii</taxon>
        <taxon>Neopterygii</taxon>
        <taxon>Teleostei</taxon>
        <taxon>Ostariophysi</taxon>
        <taxon>Characiformes</taxon>
        <taxon>Characoidei</taxon>
        <taxon>Acestrorhamphidae</taxon>
        <taxon>Acestrorhamphinae</taxon>
        <taxon>Astyanax</taxon>
    </lineage>
</organism>
<evidence type="ECO:0000256" key="4">
    <source>
        <dbReference type="ARBA" id="ARBA00029452"/>
    </source>
</evidence>
<dbReference type="GO" id="GO:0005814">
    <property type="term" value="C:centriole"/>
    <property type="evidence" value="ECO:0007669"/>
    <property type="project" value="UniProtKB-SubCell"/>
</dbReference>
<feature type="domain" description="Protein phosphatase 1 regulatory subunit 35 C-terminal" evidence="6">
    <location>
        <begin position="140"/>
        <end position="282"/>
    </location>
</feature>
<dbReference type="OrthoDB" id="8942190at2759"/>
<reference evidence="7" key="4">
    <citation type="submission" date="2025-09" db="UniProtKB">
        <authorList>
            <consortium name="Ensembl"/>
        </authorList>
    </citation>
    <scope>IDENTIFICATION</scope>
</reference>
<dbReference type="PANTHER" id="PTHR28625:SF1">
    <property type="entry name" value="PROTEIN PHOSPHATASE 1 REGULATORY SUBUNIT 35"/>
    <property type="match status" value="1"/>
</dbReference>
<dbReference type="Proteomes" id="UP000018467">
    <property type="component" value="Unassembled WGS sequence"/>
</dbReference>
<dbReference type="Ensembl" id="ENSAMXT00000042195.1">
    <property type="protein sequence ID" value="ENSAMXP00000041638.1"/>
    <property type="gene ID" value="ENSAMXG00000038832.1"/>
</dbReference>
<evidence type="ECO:0000256" key="1">
    <source>
        <dbReference type="ARBA" id="ARBA00004114"/>
    </source>
</evidence>
<dbReference type="InterPro" id="IPR029135">
    <property type="entry name" value="PPP1R35_C"/>
</dbReference>
<dbReference type="RefSeq" id="XP_022533252.1">
    <property type="nucleotide sequence ID" value="XM_022677531.2"/>
</dbReference>
<keyword evidence="3" id="KW-0206">Cytoskeleton</keyword>
<dbReference type="GO" id="GO:0045724">
    <property type="term" value="P:positive regulation of cilium assembly"/>
    <property type="evidence" value="ECO:0007669"/>
    <property type="project" value="TreeGrafter"/>
</dbReference>
<dbReference type="GeneID" id="103034829"/>
<feature type="region of interest" description="Disordered" evidence="5">
    <location>
        <begin position="262"/>
        <end position="287"/>
    </location>
</feature>
<feature type="compositionally biased region" description="Basic residues" evidence="5">
    <location>
        <begin position="276"/>
        <end position="287"/>
    </location>
</feature>
<evidence type="ECO:0000313" key="8">
    <source>
        <dbReference type="Proteomes" id="UP000018467"/>
    </source>
</evidence>